<evidence type="ECO:0000313" key="2">
    <source>
        <dbReference type="EMBL" id="NIK90343.1"/>
    </source>
</evidence>
<comment type="caution">
    <text evidence="2">The sequence shown here is derived from an EMBL/GenBank/DDBJ whole genome shotgun (WGS) entry which is preliminary data.</text>
</comment>
<dbReference type="Gene3D" id="3.90.420.10">
    <property type="entry name" value="Oxidoreductase, molybdopterin-binding domain"/>
    <property type="match status" value="1"/>
</dbReference>
<dbReference type="EMBL" id="JAASRM010000001">
    <property type="protein sequence ID" value="NIK90343.1"/>
    <property type="molecule type" value="Genomic_DNA"/>
</dbReference>
<dbReference type="Pfam" id="PF00174">
    <property type="entry name" value="Oxidored_molyb"/>
    <property type="match status" value="1"/>
</dbReference>
<dbReference type="InterPro" id="IPR036374">
    <property type="entry name" value="OxRdtase_Mopterin-bd_sf"/>
</dbReference>
<accession>A0A846N3Z6</accession>
<organism evidence="2 3">
    <name type="scientific">Rhizomicrobium palustre</name>
    <dbReference type="NCBI Taxonomy" id="189966"/>
    <lineage>
        <taxon>Bacteria</taxon>
        <taxon>Pseudomonadati</taxon>
        <taxon>Pseudomonadota</taxon>
        <taxon>Alphaproteobacteria</taxon>
        <taxon>Micropepsales</taxon>
        <taxon>Micropepsaceae</taxon>
        <taxon>Rhizomicrobium</taxon>
    </lineage>
</organism>
<proteinExistence type="predicted"/>
<dbReference type="Proteomes" id="UP000570514">
    <property type="component" value="Unassembled WGS sequence"/>
</dbReference>
<feature type="domain" description="Oxidoreductase molybdopterin-binding" evidence="1">
    <location>
        <begin position="60"/>
        <end position="205"/>
    </location>
</feature>
<evidence type="ECO:0000313" key="3">
    <source>
        <dbReference type="Proteomes" id="UP000570514"/>
    </source>
</evidence>
<dbReference type="SUPFAM" id="SSF56524">
    <property type="entry name" value="Oxidoreductase molybdopterin-binding domain"/>
    <property type="match status" value="1"/>
</dbReference>
<dbReference type="PANTHER" id="PTHR43032">
    <property type="entry name" value="PROTEIN-METHIONINE-SULFOXIDE REDUCTASE"/>
    <property type="match status" value="1"/>
</dbReference>
<gene>
    <name evidence="2" type="ORF">FHS83_003661</name>
</gene>
<dbReference type="CDD" id="cd02109">
    <property type="entry name" value="arch_bact_SO_family_Moco"/>
    <property type="match status" value="1"/>
</dbReference>
<keyword evidence="3" id="KW-1185">Reference proteome</keyword>
<dbReference type="InterPro" id="IPR000572">
    <property type="entry name" value="OxRdtase_Mopterin-bd_dom"/>
</dbReference>
<sequence length="224" mass="25614">MSDGEPSDFLKGIKDKLIRSKEQWASDKRLITGRPDLGHVNRLPPGQREVKNWPVLDLGAQPDVAPDRWRLRIGGAVENPAVFTLPEFMALPQEDFVSDIHCVTQWSRYDNHWRGVSAKTLLDIVKPKADARHVLFTAYDGYTTNVKLDVFAEGNVLLAHSWEGAPISREHGGPVRVIIPDWYLWKSAKWVTRIEFSAIDQPGFWEVRGYHNEGDPWKEERYSG</sequence>
<evidence type="ECO:0000259" key="1">
    <source>
        <dbReference type="Pfam" id="PF00174"/>
    </source>
</evidence>
<reference evidence="2 3" key="1">
    <citation type="submission" date="2020-03" db="EMBL/GenBank/DDBJ databases">
        <title>Genomic Encyclopedia of Type Strains, Phase IV (KMG-IV): sequencing the most valuable type-strain genomes for metagenomic binning, comparative biology and taxonomic classification.</title>
        <authorList>
            <person name="Goeker M."/>
        </authorList>
    </citation>
    <scope>NUCLEOTIDE SEQUENCE [LARGE SCALE GENOMIC DNA]</scope>
    <source>
        <strain evidence="2 3">DSM 19867</strain>
    </source>
</reference>
<dbReference type="PANTHER" id="PTHR43032:SF4">
    <property type="entry name" value="OXIDOREDUCTASE MOLYBDOPTERIN-BINDING DOMAIN-CONTAINING PROTEIN"/>
    <property type="match status" value="1"/>
</dbReference>
<name>A0A846N3Z6_9PROT</name>
<dbReference type="RefSeq" id="WP_167084809.1">
    <property type="nucleotide sequence ID" value="NZ_BAAADC010000001.1"/>
</dbReference>
<dbReference type="AlphaFoldDB" id="A0A846N3Z6"/>
<protein>
    <submittedName>
        <fullName evidence="2">DMSO/TMAO reductase YedYZ molybdopterin-dependent catalytic subunit</fullName>
    </submittedName>
</protein>